<dbReference type="KEGG" id="mshj:MSHI_02150"/>
<dbReference type="Proteomes" id="UP000467236">
    <property type="component" value="Chromosome"/>
</dbReference>
<proteinExistence type="predicted"/>
<accession>A0A7I7MLZ7</accession>
<gene>
    <name evidence="1" type="ORF">MSHI_02150</name>
</gene>
<organism evidence="1 2">
    <name type="scientific">Mycobacterium shinjukuense</name>
    <dbReference type="NCBI Taxonomy" id="398694"/>
    <lineage>
        <taxon>Bacteria</taxon>
        <taxon>Bacillati</taxon>
        <taxon>Actinomycetota</taxon>
        <taxon>Actinomycetes</taxon>
        <taxon>Mycobacteriales</taxon>
        <taxon>Mycobacteriaceae</taxon>
        <taxon>Mycobacterium</taxon>
    </lineage>
</organism>
<dbReference type="AlphaFoldDB" id="A0A7I7MLZ7"/>
<sequence>MEISTVSGVIFGPLYGDQPGGVGIDTVRSVRLLGATCCPLTPMLSRYCGRGTGRSVVVGLALAFPLVVQIDW</sequence>
<name>A0A7I7MLZ7_9MYCO</name>
<reference evidence="1 2" key="1">
    <citation type="journal article" date="2019" name="Emerg. Microbes Infect.">
        <title>Comprehensive subspecies identification of 175 nontuberculous mycobacteria species based on 7547 genomic profiles.</title>
        <authorList>
            <person name="Matsumoto Y."/>
            <person name="Kinjo T."/>
            <person name="Motooka D."/>
            <person name="Nabeya D."/>
            <person name="Jung N."/>
            <person name="Uechi K."/>
            <person name="Horii T."/>
            <person name="Iida T."/>
            <person name="Fujita J."/>
            <person name="Nakamura S."/>
        </authorList>
    </citation>
    <scope>NUCLEOTIDE SEQUENCE [LARGE SCALE GENOMIC DNA]</scope>
    <source>
        <strain evidence="1 2">JCM 14233</strain>
    </source>
</reference>
<dbReference type="EMBL" id="AP022575">
    <property type="protein sequence ID" value="BBX72309.1"/>
    <property type="molecule type" value="Genomic_DNA"/>
</dbReference>
<keyword evidence="2" id="KW-1185">Reference proteome</keyword>
<protein>
    <submittedName>
        <fullName evidence="1">Uncharacterized protein</fullName>
    </submittedName>
</protein>
<evidence type="ECO:0000313" key="1">
    <source>
        <dbReference type="EMBL" id="BBX72309.1"/>
    </source>
</evidence>
<evidence type="ECO:0000313" key="2">
    <source>
        <dbReference type="Proteomes" id="UP000467236"/>
    </source>
</evidence>